<reference evidence="4" key="1">
    <citation type="submission" date="2016-11" db="UniProtKB">
        <authorList>
            <consortium name="WormBaseParasite"/>
        </authorList>
    </citation>
    <scope>IDENTIFICATION</scope>
</reference>
<evidence type="ECO:0000259" key="2">
    <source>
        <dbReference type="Pfam" id="PF00478"/>
    </source>
</evidence>
<dbReference type="GO" id="GO:0003938">
    <property type="term" value="F:IMP dehydrogenase activity"/>
    <property type="evidence" value="ECO:0007669"/>
    <property type="project" value="InterPro"/>
</dbReference>
<name>A0A1I7YM94_9BILA</name>
<evidence type="ECO:0000256" key="1">
    <source>
        <dbReference type="ARBA" id="ARBA00005502"/>
    </source>
</evidence>
<dbReference type="AlphaFoldDB" id="A0A1I7YM94"/>
<dbReference type="PANTHER" id="PTHR11911">
    <property type="entry name" value="INOSINE-5-MONOPHOSPHATE DEHYDROGENASE RELATED"/>
    <property type="match status" value="1"/>
</dbReference>
<protein>
    <submittedName>
        <fullName evidence="4">IMPDH domain-containing protein</fullName>
    </submittedName>
</protein>
<dbReference type="GO" id="GO:0005737">
    <property type="term" value="C:cytoplasm"/>
    <property type="evidence" value="ECO:0007669"/>
    <property type="project" value="TreeGrafter"/>
</dbReference>
<dbReference type="WBParaSite" id="L893_g17734.t1">
    <property type="protein sequence ID" value="L893_g17734.t1"/>
    <property type="gene ID" value="L893_g17734"/>
</dbReference>
<dbReference type="InterPro" id="IPR005990">
    <property type="entry name" value="IMP_DH"/>
</dbReference>
<dbReference type="PANTHER" id="PTHR11911:SF111">
    <property type="entry name" value="INOSINE-5'-MONOPHOSPHATE DEHYDROGENASE"/>
    <property type="match status" value="1"/>
</dbReference>
<organism evidence="3 4">
    <name type="scientific">Steinernema glaseri</name>
    <dbReference type="NCBI Taxonomy" id="37863"/>
    <lineage>
        <taxon>Eukaryota</taxon>
        <taxon>Metazoa</taxon>
        <taxon>Ecdysozoa</taxon>
        <taxon>Nematoda</taxon>
        <taxon>Chromadorea</taxon>
        <taxon>Rhabditida</taxon>
        <taxon>Tylenchina</taxon>
        <taxon>Panagrolaimomorpha</taxon>
        <taxon>Strongyloidoidea</taxon>
        <taxon>Steinernematidae</taxon>
        <taxon>Steinernema</taxon>
    </lineage>
</organism>
<feature type="domain" description="IMP dehydrogenase/GMP reductase" evidence="2">
    <location>
        <begin position="66"/>
        <end position="140"/>
    </location>
</feature>
<dbReference type="SUPFAM" id="SSF51412">
    <property type="entry name" value="Inosine monophosphate dehydrogenase (IMPDH)"/>
    <property type="match status" value="2"/>
</dbReference>
<dbReference type="InterPro" id="IPR001093">
    <property type="entry name" value="IMP_DH_GMPRt"/>
</dbReference>
<comment type="similarity">
    <text evidence="1">Belongs to the IMPDH/GMPR family.</text>
</comment>
<accession>A0A1I7YM94</accession>
<dbReference type="GO" id="GO:0006183">
    <property type="term" value="P:GTP biosynthetic process"/>
    <property type="evidence" value="ECO:0007669"/>
    <property type="project" value="TreeGrafter"/>
</dbReference>
<dbReference type="Pfam" id="PF00478">
    <property type="entry name" value="IMPDH"/>
    <property type="match status" value="2"/>
</dbReference>
<dbReference type="Gene3D" id="3.20.20.70">
    <property type="entry name" value="Aldolase class I"/>
    <property type="match status" value="2"/>
</dbReference>
<keyword evidence="3" id="KW-1185">Reference proteome</keyword>
<proteinExistence type="inferred from homology"/>
<sequence length="292" mass="32922">MRWSTAVIATCNATKSLKFYHRTVAYLTVLDRLFCTRAIRPGRVGSDGFVDFDVASVDLTCPPRSKYRGMGSLDAMEAHSSTQDRYFAKEGDALKVAQGVSATMRDRGSLHKFVPYLYRAVQHGFQDIGVKDIAEFQEQVYSGSLSPSVDLKTYFTRKIMLRAPLVSSPMDTVTESEVATDMTLNGGIGIASVDFNCRLTRKLTLKAFRYTKALRVILRVKRSSADRWKCNIYGTPPKEDTRRWSRKRLWALARGGLGPQHEHRAVGSRPPLRSPMSPLFHHSHYVVPLYPL</sequence>
<evidence type="ECO:0000313" key="3">
    <source>
        <dbReference type="Proteomes" id="UP000095287"/>
    </source>
</evidence>
<evidence type="ECO:0000313" key="4">
    <source>
        <dbReference type="WBParaSite" id="L893_g17734.t1"/>
    </source>
</evidence>
<dbReference type="Proteomes" id="UP000095287">
    <property type="component" value="Unplaced"/>
</dbReference>
<dbReference type="InterPro" id="IPR013785">
    <property type="entry name" value="Aldolase_TIM"/>
</dbReference>
<feature type="domain" description="IMP dehydrogenase/GMP reductase" evidence="2">
    <location>
        <begin position="142"/>
        <end position="191"/>
    </location>
</feature>